<evidence type="ECO:0000313" key="10">
    <source>
        <dbReference type="Proteomes" id="UP000004090"/>
    </source>
</evidence>
<dbReference type="SUPFAM" id="SSF52540">
    <property type="entry name" value="P-loop containing nucleoside triphosphate hydrolases"/>
    <property type="match status" value="1"/>
</dbReference>
<keyword evidence="5" id="KW-0460">Magnesium</keyword>
<dbReference type="Proteomes" id="UP000004090">
    <property type="component" value="Unassembled WGS sequence"/>
</dbReference>
<evidence type="ECO:0000259" key="8">
    <source>
        <dbReference type="PROSITE" id="PS51880"/>
    </source>
</evidence>
<dbReference type="GO" id="GO:0016887">
    <property type="term" value="F:ATP hydrolysis activity"/>
    <property type="evidence" value="ECO:0007669"/>
    <property type="project" value="UniProtKB-UniRule"/>
</dbReference>
<proteinExistence type="inferred from homology"/>
<accession>A8RAW1</accession>
<dbReference type="PROSITE" id="PS51710">
    <property type="entry name" value="G_OBG"/>
    <property type="match status" value="1"/>
</dbReference>
<sequence>MYSKNDKIDALNERGMYMPLTAGIVGLPNVGKSTLFNAITKSQVEAANYPFATIQPNVGVVEVPDHRLDRLSELFHPKKTIYTTFEFTDIAGLVKGASKGEGLGNQFLSNIRLTDAICHVVRCFDDADITHVEGSVDPIRDIEIINLELIMADLQTIENRLGKIERKAMTNKDKDALHEVATLKKLQEAFEAGKPARSVELDEDELAMLKAFSLLTLKPMIYVANMSEEEISDPQANVYYQRVKELADSEHNQVVAVCARIEEELSSLEPEEKKVFLNDLGIAESGLDRVIKAAYNILDLCTFLTAGEDECRAWTFRKGMLAPQCAGVIHTDFEKGFIRAECYKFEDIDALESEQAIKEAGKLRLEGKDYVVQDGDVLHFRFNV</sequence>
<dbReference type="eggNOG" id="COG0012">
    <property type="taxonomic scope" value="Bacteria"/>
</dbReference>
<comment type="similarity">
    <text evidence="6">Belongs to the TRAFAC class OBG-HflX-like GTPase superfamily. OBG GTPase family. YchF/OLA1 subfamily.</text>
</comment>
<reference evidence="9 10" key="1">
    <citation type="submission" date="2007-09" db="EMBL/GenBank/DDBJ databases">
        <title>Draft genome sequence of Eubacterium dolichum (DSM 3991).</title>
        <authorList>
            <person name="Sudarsanam P."/>
            <person name="Ley R."/>
            <person name="Guruge J."/>
            <person name="Turnbaugh P.J."/>
            <person name="Mahowald M."/>
            <person name="Liep D."/>
            <person name="Gordon J."/>
        </authorList>
    </citation>
    <scope>NUCLEOTIDE SEQUENCE [LARGE SCALE GENOMIC DNA]</scope>
    <source>
        <strain evidence="9 10">DSM 3991</strain>
    </source>
</reference>
<dbReference type="GO" id="GO:0005524">
    <property type="term" value="F:ATP binding"/>
    <property type="evidence" value="ECO:0007669"/>
    <property type="project" value="UniProtKB-UniRule"/>
</dbReference>
<dbReference type="InterPro" id="IPR004095">
    <property type="entry name" value="TGS"/>
</dbReference>
<dbReference type="InterPro" id="IPR012676">
    <property type="entry name" value="TGS-like"/>
</dbReference>
<dbReference type="PROSITE" id="PS51880">
    <property type="entry name" value="TGS"/>
    <property type="match status" value="1"/>
</dbReference>
<feature type="domain" description="OBG-type G" evidence="7">
    <location>
        <begin position="20"/>
        <end position="277"/>
    </location>
</feature>
<dbReference type="Pfam" id="PF01926">
    <property type="entry name" value="MMR_HSR1"/>
    <property type="match status" value="1"/>
</dbReference>
<dbReference type="NCBIfam" id="TIGR00092">
    <property type="entry name" value="redox-regulated ATPase YchF"/>
    <property type="match status" value="1"/>
</dbReference>
<comment type="caution">
    <text evidence="9">The sequence shown here is derived from an EMBL/GenBank/DDBJ whole genome shotgun (WGS) entry which is preliminary data.</text>
</comment>
<dbReference type="HOGENOM" id="CLU_018395_0_1_9"/>
<dbReference type="AlphaFoldDB" id="A8RAW1"/>
<evidence type="ECO:0000259" key="7">
    <source>
        <dbReference type="PROSITE" id="PS51710"/>
    </source>
</evidence>
<dbReference type="PRINTS" id="PR00326">
    <property type="entry name" value="GTP1OBG"/>
</dbReference>
<dbReference type="InterPro" id="IPR031167">
    <property type="entry name" value="G_OBG"/>
</dbReference>
<evidence type="ECO:0000256" key="5">
    <source>
        <dbReference type="ARBA" id="ARBA00022842"/>
    </source>
</evidence>
<dbReference type="FunFam" id="3.10.20.30:FF:000001">
    <property type="entry name" value="Ribosome-binding ATPase YchF"/>
    <property type="match status" value="1"/>
</dbReference>
<dbReference type="InterPro" id="IPR027417">
    <property type="entry name" value="P-loop_NTPase"/>
</dbReference>
<dbReference type="CDD" id="cd04867">
    <property type="entry name" value="TGS_YchF_OLA1"/>
    <property type="match status" value="1"/>
</dbReference>
<dbReference type="InterPro" id="IPR041706">
    <property type="entry name" value="YchF_N"/>
</dbReference>
<feature type="binding site" evidence="6">
    <location>
        <begin position="29"/>
        <end position="34"/>
    </location>
    <ligand>
        <name>ATP</name>
        <dbReference type="ChEBI" id="CHEBI:30616"/>
    </ligand>
</feature>
<gene>
    <name evidence="6 9" type="primary">ychF</name>
    <name evidence="9" type="ORF">EUBDOL_00930</name>
</gene>
<dbReference type="InterPro" id="IPR006073">
    <property type="entry name" value="GTP-bd"/>
</dbReference>
<dbReference type="PIRSF" id="PIRSF006641">
    <property type="entry name" value="CHP00092"/>
    <property type="match status" value="1"/>
</dbReference>
<evidence type="ECO:0000256" key="3">
    <source>
        <dbReference type="ARBA" id="ARBA00022741"/>
    </source>
</evidence>
<comment type="cofactor">
    <cofactor evidence="1">
        <name>Mg(2+)</name>
        <dbReference type="ChEBI" id="CHEBI:18420"/>
    </cofactor>
</comment>
<comment type="function">
    <text evidence="6">ATPase that binds to both the 70S ribosome and the 50S ribosomal subunit in a nucleotide-independent manner.</text>
</comment>
<keyword evidence="3 6" id="KW-0547">Nucleotide-binding</keyword>
<dbReference type="SUPFAM" id="SSF81271">
    <property type="entry name" value="TGS-like"/>
    <property type="match status" value="1"/>
</dbReference>
<dbReference type="Gene3D" id="1.10.150.300">
    <property type="entry name" value="TGS-like domain"/>
    <property type="match status" value="1"/>
</dbReference>
<dbReference type="PANTHER" id="PTHR23305">
    <property type="entry name" value="OBG GTPASE FAMILY"/>
    <property type="match status" value="1"/>
</dbReference>
<dbReference type="Pfam" id="PF06071">
    <property type="entry name" value="YchF-GTPase_C"/>
    <property type="match status" value="1"/>
</dbReference>
<organism evidence="9 10">
    <name type="scientific">Amedibacillus dolichus DSM 3991</name>
    <dbReference type="NCBI Taxonomy" id="428127"/>
    <lineage>
        <taxon>Bacteria</taxon>
        <taxon>Bacillati</taxon>
        <taxon>Bacillota</taxon>
        <taxon>Erysipelotrichia</taxon>
        <taxon>Erysipelotrichales</taxon>
        <taxon>Erysipelotrichaceae</taxon>
        <taxon>Amedibacillus</taxon>
    </lineage>
</organism>
<dbReference type="EMBL" id="ABAW02000018">
    <property type="protein sequence ID" value="EDP11751.1"/>
    <property type="molecule type" value="Genomic_DNA"/>
</dbReference>
<dbReference type="Gene3D" id="3.40.50.300">
    <property type="entry name" value="P-loop containing nucleotide triphosphate hydrolases"/>
    <property type="match status" value="1"/>
</dbReference>
<dbReference type="GO" id="GO:0005737">
    <property type="term" value="C:cytoplasm"/>
    <property type="evidence" value="ECO:0007669"/>
    <property type="project" value="TreeGrafter"/>
</dbReference>
<dbReference type="Gene3D" id="3.10.20.30">
    <property type="match status" value="1"/>
</dbReference>
<dbReference type="InterPro" id="IPR013029">
    <property type="entry name" value="YchF_C"/>
</dbReference>
<dbReference type="GO" id="GO:0046872">
    <property type="term" value="F:metal ion binding"/>
    <property type="evidence" value="ECO:0007669"/>
    <property type="project" value="UniProtKB-KW"/>
</dbReference>
<evidence type="ECO:0000256" key="4">
    <source>
        <dbReference type="ARBA" id="ARBA00022840"/>
    </source>
</evidence>
<evidence type="ECO:0000256" key="6">
    <source>
        <dbReference type="HAMAP-Rule" id="MF_00944"/>
    </source>
</evidence>
<dbReference type="GO" id="GO:0005525">
    <property type="term" value="F:GTP binding"/>
    <property type="evidence" value="ECO:0007669"/>
    <property type="project" value="InterPro"/>
</dbReference>
<dbReference type="InterPro" id="IPR012675">
    <property type="entry name" value="Beta-grasp_dom_sf"/>
</dbReference>
<dbReference type="FunFam" id="1.10.150.300:FF:000001">
    <property type="entry name" value="Ribosome-binding ATPase YchF"/>
    <property type="match status" value="1"/>
</dbReference>
<dbReference type="STRING" id="428127.EUBDOL_00930"/>
<dbReference type="InterPro" id="IPR023192">
    <property type="entry name" value="TGS-like_dom_sf"/>
</dbReference>
<feature type="domain" description="TGS" evidence="8">
    <location>
        <begin position="299"/>
        <end position="382"/>
    </location>
</feature>
<dbReference type="PANTHER" id="PTHR23305:SF18">
    <property type="entry name" value="OBG-TYPE G DOMAIN-CONTAINING PROTEIN"/>
    <property type="match status" value="1"/>
</dbReference>
<reference evidence="9 10" key="2">
    <citation type="submission" date="2007-09" db="EMBL/GenBank/DDBJ databases">
        <authorList>
            <person name="Fulton L."/>
            <person name="Clifton S."/>
            <person name="Fulton B."/>
            <person name="Xu J."/>
            <person name="Minx P."/>
            <person name="Pepin K.H."/>
            <person name="Johnson M."/>
            <person name="Thiruvilangam P."/>
            <person name="Bhonagiri V."/>
            <person name="Nash W.E."/>
            <person name="Mardis E.R."/>
            <person name="Wilson R.K."/>
        </authorList>
    </citation>
    <scope>NUCLEOTIDE SEQUENCE [LARGE SCALE GENOMIC DNA]</scope>
    <source>
        <strain evidence="9 10">DSM 3991</strain>
    </source>
</reference>
<evidence type="ECO:0000313" key="9">
    <source>
        <dbReference type="EMBL" id="EDP11751.1"/>
    </source>
</evidence>
<protein>
    <recommendedName>
        <fullName evidence="6">Ribosome-binding ATPase YchF</fullName>
    </recommendedName>
</protein>
<dbReference type="HAMAP" id="MF_00944">
    <property type="entry name" value="YchF_OLA1_ATPase"/>
    <property type="match status" value="1"/>
</dbReference>
<evidence type="ECO:0000256" key="1">
    <source>
        <dbReference type="ARBA" id="ARBA00001946"/>
    </source>
</evidence>
<dbReference type="CDD" id="cd01900">
    <property type="entry name" value="YchF"/>
    <property type="match status" value="1"/>
</dbReference>
<name>A8RAW1_9FIRM</name>
<keyword evidence="2" id="KW-0479">Metal-binding</keyword>
<dbReference type="GO" id="GO:0043023">
    <property type="term" value="F:ribosomal large subunit binding"/>
    <property type="evidence" value="ECO:0007669"/>
    <property type="project" value="UniProtKB-UniRule"/>
</dbReference>
<keyword evidence="4 6" id="KW-0067">ATP-binding</keyword>
<dbReference type="InterPro" id="IPR004396">
    <property type="entry name" value="ATPase_YchF/OLA1"/>
</dbReference>
<evidence type="ECO:0000256" key="2">
    <source>
        <dbReference type="ARBA" id="ARBA00022723"/>
    </source>
</evidence>